<evidence type="ECO:0000313" key="2">
    <source>
        <dbReference type="Proteomes" id="UP000228380"/>
    </source>
</evidence>
<dbReference type="GeneID" id="103719289"/>
<gene>
    <name evidence="3" type="primary">LOC103719289</name>
</gene>
<dbReference type="PANTHER" id="PTHR36784:SF1">
    <property type="entry name" value="HISTONE-LYSINE N-METHYLTRANSFERASE"/>
    <property type="match status" value="1"/>
</dbReference>
<reference evidence="3" key="2">
    <citation type="submission" date="2025-08" db="UniProtKB">
        <authorList>
            <consortium name="RefSeq"/>
        </authorList>
    </citation>
    <scope>IDENTIFICATION</scope>
    <source>
        <tissue evidence="3">Young leaves</tissue>
    </source>
</reference>
<feature type="transmembrane region" description="Helical" evidence="1">
    <location>
        <begin position="59"/>
        <end position="80"/>
    </location>
</feature>
<keyword evidence="1" id="KW-0472">Membrane</keyword>
<protein>
    <submittedName>
        <fullName evidence="3">Uncharacterized protein LOC103719289</fullName>
    </submittedName>
</protein>
<dbReference type="KEGG" id="pda:103719289"/>
<evidence type="ECO:0000256" key="1">
    <source>
        <dbReference type="SAM" id="Phobius"/>
    </source>
</evidence>
<sequence length="202" mass="24619">MLSTNWWIRRRQGGRREEDDGVDDRFSLPTRDDVQPIDTQEQEEMVRSYERKHDQQSLIWRRIFAGFLVGYAAFLIYSIFHQAWFPWELRYHAYFMDEMPTWMVIFADWVAVLACLFTVKGLLHSSSSYKRWMWYSCYTGSFLTIFWLYYMLRLPKFRWDIIWLPFGPLSGAGICLYVDHLLMESLQDIRKLRSYMYNYKTL</sequence>
<dbReference type="PANTHER" id="PTHR36784">
    <property type="entry name" value="HISTONE-LYSINE N-METHYLTRANSFERASE"/>
    <property type="match status" value="1"/>
</dbReference>
<reference evidence="2" key="1">
    <citation type="journal article" date="2019" name="Nat. Commun.">
        <title>Genome-wide association mapping of date palm fruit traits.</title>
        <authorList>
            <person name="Hazzouri K.M."/>
            <person name="Gros-Balthazard M."/>
            <person name="Flowers J.M."/>
            <person name="Copetti D."/>
            <person name="Lemansour A."/>
            <person name="Lebrun M."/>
            <person name="Masmoudi K."/>
            <person name="Ferrand S."/>
            <person name="Dhar M.I."/>
            <person name="Fresquez Z.A."/>
            <person name="Rosas U."/>
            <person name="Zhang J."/>
            <person name="Talag J."/>
            <person name="Lee S."/>
            <person name="Kudrna D."/>
            <person name="Powell R.F."/>
            <person name="Leitch I.J."/>
            <person name="Krueger R.R."/>
            <person name="Wing R.A."/>
            <person name="Amiri K.M.A."/>
            <person name="Purugganan M.D."/>
        </authorList>
    </citation>
    <scope>NUCLEOTIDE SEQUENCE [LARGE SCALE GENOMIC DNA]</scope>
    <source>
        <strain evidence="2">cv. Khalas</strain>
    </source>
</reference>
<organism evidence="2 3">
    <name type="scientific">Phoenix dactylifera</name>
    <name type="common">Date palm</name>
    <dbReference type="NCBI Taxonomy" id="42345"/>
    <lineage>
        <taxon>Eukaryota</taxon>
        <taxon>Viridiplantae</taxon>
        <taxon>Streptophyta</taxon>
        <taxon>Embryophyta</taxon>
        <taxon>Tracheophyta</taxon>
        <taxon>Spermatophyta</taxon>
        <taxon>Magnoliopsida</taxon>
        <taxon>Liliopsida</taxon>
        <taxon>Arecaceae</taxon>
        <taxon>Coryphoideae</taxon>
        <taxon>Phoeniceae</taxon>
        <taxon>Phoenix</taxon>
    </lineage>
</organism>
<accession>A0A8B7CUG8</accession>
<keyword evidence="2" id="KW-1185">Reference proteome</keyword>
<dbReference type="OrthoDB" id="1904339at2759"/>
<dbReference type="RefSeq" id="XP_008806694.2">
    <property type="nucleotide sequence ID" value="XM_008808472.3"/>
</dbReference>
<keyword evidence="1" id="KW-0812">Transmembrane</keyword>
<dbReference type="AlphaFoldDB" id="A0A8B7CUG8"/>
<keyword evidence="1" id="KW-1133">Transmembrane helix</keyword>
<feature type="transmembrane region" description="Helical" evidence="1">
    <location>
        <begin position="100"/>
        <end position="120"/>
    </location>
</feature>
<proteinExistence type="predicted"/>
<name>A0A8B7CUG8_PHODC</name>
<feature type="transmembrane region" description="Helical" evidence="1">
    <location>
        <begin position="162"/>
        <end position="183"/>
    </location>
</feature>
<feature type="transmembrane region" description="Helical" evidence="1">
    <location>
        <begin position="132"/>
        <end position="150"/>
    </location>
</feature>
<evidence type="ECO:0000313" key="3">
    <source>
        <dbReference type="RefSeq" id="XP_008806694.2"/>
    </source>
</evidence>
<dbReference type="Proteomes" id="UP000228380">
    <property type="component" value="Chromosome 11"/>
</dbReference>